<gene>
    <name evidence="1" type="ORF">C731_4158</name>
</gene>
<proteinExistence type="predicted"/>
<organism evidence="1 2">
    <name type="scientific">Mycolicibacterium hassiacum (strain DSM 44199 / CIP 105218 / JCM 12690 / 3849)</name>
    <name type="common">Mycobacterium hassiacum</name>
    <dbReference type="NCBI Taxonomy" id="1122247"/>
    <lineage>
        <taxon>Bacteria</taxon>
        <taxon>Bacillati</taxon>
        <taxon>Actinomycetota</taxon>
        <taxon>Actinomycetes</taxon>
        <taxon>Mycobacteriales</taxon>
        <taxon>Mycobacteriaceae</taxon>
        <taxon>Mycolicibacterium</taxon>
    </lineage>
</organism>
<evidence type="ECO:0000313" key="1">
    <source>
        <dbReference type="EMBL" id="EKF21843.1"/>
    </source>
</evidence>
<dbReference type="PATRIC" id="fig|1122247.3.peg.3988"/>
<keyword evidence="2" id="KW-1185">Reference proteome</keyword>
<comment type="caution">
    <text evidence="1">The sequence shown here is derived from an EMBL/GenBank/DDBJ whole genome shotgun (WGS) entry which is preliminary data.</text>
</comment>
<accession>K5B7F2</accession>
<dbReference type="STRING" id="1122247.GCA_000379865_01292"/>
<evidence type="ECO:0000313" key="2">
    <source>
        <dbReference type="Proteomes" id="UP000006265"/>
    </source>
</evidence>
<dbReference type="EMBL" id="AMRA01000112">
    <property type="protein sequence ID" value="EKF21843.1"/>
    <property type="molecule type" value="Genomic_DNA"/>
</dbReference>
<dbReference type="OrthoDB" id="3383849at2"/>
<sequence length="130" mass="13153">MAAAVVTGATAVLGADPVAAEVVTLPERPDAVGVRFVDNPAIVDSHPLRPDAFSRVPGDNAVAVHFTTGVPECYGVRATVSETAEAVTVALRGGVVPEAVGRPCIMMAVVGILEVPLAAPLGSRAVLAEF</sequence>
<dbReference type="AlphaFoldDB" id="K5B7F2"/>
<protein>
    <submittedName>
        <fullName evidence="1">Uncharacterized protein</fullName>
    </submittedName>
</protein>
<name>K5B7F2_MYCHD</name>
<dbReference type="eggNOG" id="ENOG503330B">
    <property type="taxonomic scope" value="Bacteria"/>
</dbReference>
<reference evidence="1 2" key="1">
    <citation type="journal article" date="2012" name="J. Bacteriol.">
        <title>Genome sequence of Mycobacterium hassiacum DSM 44199, a rare source of heat-stable mycobacterial proteins.</title>
        <authorList>
            <person name="Tiago I."/>
            <person name="Maranha A."/>
            <person name="Mendes V."/>
            <person name="Alarico S."/>
            <person name="Moynihan P.J."/>
            <person name="Clarke A.J."/>
            <person name="Macedo-Ribeiro S."/>
            <person name="Pereira P.J."/>
            <person name="Empadinhas N."/>
        </authorList>
    </citation>
    <scope>NUCLEOTIDE SEQUENCE [LARGE SCALE GENOMIC DNA]</scope>
    <source>
        <strain evidence="2">DSM 44199 / CIP 105218 / JCM 12690 / 3849</strain>
    </source>
</reference>
<dbReference type="Proteomes" id="UP000006265">
    <property type="component" value="Unassembled WGS sequence"/>
</dbReference>